<evidence type="ECO:0000313" key="7">
    <source>
        <dbReference type="Proteomes" id="UP000688947"/>
    </source>
</evidence>
<dbReference type="PROSITE" id="PS51634">
    <property type="entry name" value="CRC"/>
    <property type="match status" value="1"/>
</dbReference>
<dbReference type="InterPro" id="IPR005172">
    <property type="entry name" value="CRC"/>
</dbReference>
<feature type="compositionally biased region" description="Basic and acidic residues" evidence="4">
    <location>
        <begin position="1"/>
        <end position="11"/>
    </location>
</feature>
<keyword evidence="3" id="KW-0539">Nucleus</keyword>
<evidence type="ECO:0000259" key="5">
    <source>
        <dbReference type="PROSITE" id="PS51634"/>
    </source>
</evidence>
<gene>
    <name evidence="6" type="ORF">JG687_00001505</name>
</gene>
<accession>A0A8T1UZK9</accession>
<organism evidence="6 7">
    <name type="scientific">Phytophthora cactorum</name>
    <dbReference type="NCBI Taxonomy" id="29920"/>
    <lineage>
        <taxon>Eukaryota</taxon>
        <taxon>Sar</taxon>
        <taxon>Stramenopiles</taxon>
        <taxon>Oomycota</taxon>
        <taxon>Peronosporomycetes</taxon>
        <taxon>Peronosporales</taxon>
        <taxon>Peronosporaceae</taxon>
        <taxon>Phytophthora</taxon>
    </lineage>
</organism>
<dbReference type="SMART" id="SM01114">
    <property type="entry name" value="CXC"/>
    <property type="match status" value="2"/>
</dbReference>
<sequence>MVESIPKRAEQGDAAASEAELQTPDRPDNATETTQKQPEPEPELEMKRQQVQTPDEAMSVISSDVSPHDSDFDFLQLNSDAGFSLLTPSPLRRGFAVSSLDMEMVAGPLASPPLSSRGSSAACSPSRFLKSPLVTSTRSTGKEKRAVNTPQRRSIVPIRVATPKRLLEAIDSLHEQEDKEPAADKVETNEPVRKTSTSATPPRTPSPSYRQQLLSRRLKDVFDRTDDDDERGIGRGAVKSPATGRRVDTSASLLDADDIQCVPSGLTTSPSEHDSFFSFANSLSPLMPAEEFENSFLSVRLSPLVALSSYELPKLYANSLTGFSSLSLPPFPELEQNGDRETSPHTGVHDGIPLILTTPKNRSKNTRGLSSAGSLAGGGISAPGSATGLVSPNLFRESFPNIQASTSATPGKDERSKLGGHSVMKMKLHTSFGDSPASFDSHHSREIQAINNSLKRKKYIRRRKVEEKRQQALSSSNVQRKLLQTPVKIAASPRTTRSPLHPWNGQTPDVNQFKTPTNRKLAPSQQNRAKHAADALMDTPLSPPVARRLIPATEPTPAPTTPVNNKKRKASQCVSMPSAMANLSGLKMRRSPLGVQQAVALAITPAKQIKREATALGKYTMLTPQITPSALSSFDSSMLKTPTPIGPSTSLTMSLQSTSKAPLGPAVMVVSAQAPKKAPCNCKKSKCLKLYCECFASGGYCDESCNCLDCANTTATEEVRQQAIASRLEKNPNAFKPKIGATATVVTVTPGGARRLSVGTSGGRRASTGAFLSPPGQLSLQQRQLLSAGMATTKMHKHGCHCKKSACQKKYCECFQAGVPCGENCRCIDCKNQTPCVAHANGIATAGSAVSGTPSSEIDETFVSPVLQGVRKRMRIDRETWKKDFSSPFEASPGRDRERSELLQSRLLASRGVSGTPPSVRVRAMPFTSPSTPQVSSRNGAKRSRKMSPVSGEGEEQRGGSTGAAHDSLWLKERELQQYAFGDKTGSSVGKAALSAVARSMSGAERVFVLPLFGASVPPLESGVSAKIFRFLTNADLHNASLVSHLWNQVALGDTVWDHANFLPTEANLDTALRSRHKKQLRTPVMKSDSSVVSSETSKQVVSIKCEPNLAVLSALR</sequence>
<dbReference type="InterPro" id="IPR001810">
    <property type="entry name" value="F-box_dom"/>
</dbReference>
<feature type="region of interest" description="Disordered" evidence="4">
    <location>
        <begin position="1"/>
        <end position="72"/>
    </location>
</feature>
<feature type="region of interest" description="Disordered" evidence="4">
    <location>
        <begin position="173"/>
        <end position="211"/>
    </location>
</feature>
<dbReference type="VEuPathDB" id="FungiDB:PC110_g8601"/>
<feature type="compositionally biased region" description="Polar residues" evidence="4">
    <location>
        <begin position="928"/>
        <end position="939"/>
    </location>
</feature>
<proteinExistence type="inferred from homology"/>
<comment type="similarity">
    <text evidence="2">Belongs to the lin-54 family.</text>
</comment>
<evidence type="ECO:0000256" key="2">
    <source>
        <dbReference type="ARBA" id="ARBA00007267"/>
    </source>
</evidence>
<evidence type="ECO:0000256" key="1">
    <source>
        <dbReference type="ARBA" id="ARBA00004123"/>
    </source>
</evidence>
<dbReference type="GO" id="GO:0005634">
    <property type="term" value="C:nucleus"/>
    <property type="evidence" value="ECO:0007669"/>
    <property type="project" value="UniProtKB-SubCell"/>
</dbReference>
<dbReference type="Proteomes" id="UP000688947">
    <property type="component" value="Unassembled WGS sequence"/>
</dbReference>
<evidence type="ECO:0000256" key="3">
    <source>
        <dbReference type="ARBA" id="ARBA00023242"/>
    </source>
</evidence>
<protein>
    <recommendedName>
        <fullName evidence="5">CRC domain-containing protein</fullName>
    </recommendedName>
</protein>
<dbReference type="Pfam" id="PF03638">
    <property type="entry name" value="TCR"/>
    <property type="match status" value="2"/>
</dbReference>
<dbReference type="AlphaFoldDB" id="A0A8T1UZK9"/>
<feature type="region of interest" description="Disordered" evidence="4">
    <location>
        <begin position="335"/>
        <end position="378"/>
    </location>
</feature>
<dbReference type="PANTHER" id="PTHR12446">
    <property type="entry name" value="TESMIN/TSO1-RELATED"/>
    <property type="match status" value="1"/>
</dbReference>
<dbReference type="InterPro" id="IPR033467">
    <property type="entry name" value="Tesmin/TSO1-like_CXC"/>
</dbReference>
<name>A0A8T1UZK9_9STRA</name>
<feature type="domain" description="CRC" evidence="5">
    <location>
        <begin position="676"/>
        <end position="835"/>
    </location>
</feature>
<feature type="region of interest" description="Disordered" evidence="4">
    <location>
        <begin position="224"/>
        <end position="244"/>
    </location>
</feature>
<evidence type="ECO:0000313" key="6">
    <source>
        <dbReference type="EMBL" id="KAG6972334.1"/>
    </source>
</evidence>
<dbReference type="Pfam" id="PF12937">
    <property type="entry name" value="F-box-like"/>
    <property type="match status" value="1"/>
</dbReference>
<comment type="subcellular location">
    <subcellularLocation>
        <location evidence="1">Nucleus</location>
    </subcellularLocation>
</comment>
<dbReference type="PANTHER" id="PTHR12446:SF34">
    <property type="entry name" value="PROTEIN LIN-54 HOMOLOG"/>
    <property type="match status" value="1"/>
</dbReference>
<feature type="region of interest" description="Disordered" evidence="4">
    <location>
        <begin position="908"/>
        <end position="966"/>
    </location>
</feature>
<dbReference type="OrthoDB" id="6283463at2759"/>
<dbReference type="EMBL" id="JAENGZ010000036">
    <property type="protein sequence ID" value="KAG6972334.1"/>
    <property type="molecule type" value="Genomic_DNA"/>
</dbReference>
<dbReference type="InterPro" id="IPR028307">
    <property type="entry name" value="Lin-54_fam"/>
</dbReference>
<comment type="caution">
    <text evidence="6">The sequence shown here is derived from an EMBL/GenBank/DDBJ whole genome shotgun (WGS) entry which is preliminary data.</text>
</comment>
<evidence type="ECO:0000256" key="4">
    <source>
        <dbReference type="SAM" id="MobiDB-lite"/>
    </source>
</evidence>
<feature type="region of interest" description="Disordered" evidence="4">
    <location>
        <begin position="494"/>
        <end position="519"/>
    </location>
</feature>
<dbReference type="GO" id="GO:0006355">
    <property type="term" value="P:regulation of DNA-templated transcription"/>
    <property type="evidence" value="ECO:0007669"/>
    <property type="project" value="TreeGrafter"/>
</dbReference>
<feature type="compositionally biased region" description="Basic and acidic residues" evidence="4">
    <location>
        <begin position="173"/>
        <end position="193"/>
    </location>
</feature>
<reference evidence="6" key="1">
    <citation type="submission" date="2021-01" db="EMBL/GenBank/DDBJ databases">
        <title>Phytophthora aleatoria, a newly-described species from Pinus radiata is distinct from Phytophthora cactorum isolates based on comparative genomics.</title>
        <authorList>
            <person name="Mcdougal R."/>
            <person name="Panda P."/>
            <person name="Williams N."/>
            <person name="Studholme D.J."/>
        </authorList>
    </citation>
    <scope>NUCLEOTIDE SEQUENCE</scope>
    <source>
        <strain evidence="6">NZFS 3830</strain>
    </source>
</reference>